<sequence>MQNVAAGTSVATVETNDATSNVSTGSSVAIARNASNSDFTNAVIESQSSVNAGPVQVALQVQVQV</sequence>
<comment type="caution">
    <text evidence="2">The sequence shown here is derived from an EMBL/GenBank/DDBJ whole genome shotgun (WGS) entry which is preliminary data.</text>
</comment>
<reference evidence="2 3" key="1">
    <citation type="submission" date="2024-02" db="EMBL/GenBank/DDBJ databases">
        <title>de novo genome assembly of Solanum bulbocastanum strain 11H21.</title>
        <authorList>
            <person name="Hosaka A.J."/>
        </authorList>
    </citation>
    <scope>NUCLEOTIDE SEQUENCE [LARGE SCALE GENOMIC DNA]</scope>
    <source>
        <tissue evidence="2">Young leaves</tissue>
    </source>
</reference>
<evidence type="ECO:0000313" key="2">
    <source>
        <dbReference type="EMBL" id="KAK6796849.1"/>
    </source>
</evidence>
<accession>A0AAN8U205</accession>
<gene>
    <name evidence="2" type="ORF">RDI58_004550</name>
</gene>
<dbReference type="Proteomes" id="UP001371456">
    <property type="component" value="Unassembled WGS sequence"/>
</dbReference>
<dbReference type="EMBL" id="JBANQN010000002">
    <property type="protein sequence ID" value="KAK6796849.1"/>
    <property type="molecule type" value="Genomic_DNA"/>
</dbReference>
<keyword evidence="3" id="KW-1185">Reference proteome</keyword>
<evidence type="ECO:0000256" key="1">
    <source>
        <dbReference type="SAM" id="MobiDB-lite"/>
    </source>
</evidence>
<proteinExistence type="predicted"/>
<evidence type="ECO:0000313" key="3">
    <source>
        <dbReference type="Proteomes" id="UP001371456"/>
    </source>
</evidence>
<feature type="region of interest" description="Disordered" evidence="1">
    <location>
        <begin position="1"/>
        <end position="27"/>
    </location>
</feature>
<protein>
    <submittedName>
        <fullName evidence="2">Uncharacterized protein</fullName>
    </submittedName>
</protein>
<dbReference type="AlphaFoldDB" id="A0AAN8U205"/>
<organism evidence="2 3">
    <name type="scientific">Solanum bulbocastanum</name>
    <name type="common">Wild potato</name>
    <dbReference type="NCBI Taxonomy" id="147425"/>
    <lineage>
        <taxon>Eukaryota</taxon>
        <taxon>Viridiplantae</taxon>
        <taxon>Streptophyta</taxon>
        <taxon>Embryophyta</taxon>
        <taxon>Tracheophyta</taxon>
        <taxon>Spermatophyta</taxon>
        <taxon>Magnoliopsida</taxon>
        <taxon>eudicotyledons</taxon>
        <taxon>Gunneridae</taxon>
        <taxon>Pentapetalae</taxon>
        <taxon>asterids</taxon>
        <taxon>lamiids</taxon>
        <taxon>Solanales</taxon>
        <taxon>Solanaceae</taxon>
        <taxon>Solanoideae</taxon>
        <taxon>Solaneae</taxon>
        <taxon>Solanum</taxon>
    </lineage>
</organism>
<name>A0AAN8U205_SOLBU</name>